<sequence length="396" mass="46715">MLKYVNGKEILPEELLDEIRKYVEGVYIYIPKSDSKKSKWGERTNYHREMELRNQHIYDKYLEGIKISVISERYHLSSQSVRRIISTQKRKMERIVIMIEELLKEWNIECTPVQIYHSAWNIDNSYVLKVYDNPNALQRNIVMMKTLHEAGIPVPKIMKLPDGRDYLTYNGIMYVLTTKLNGKNIVNLNECDDIWFFEFGRILGKLHLAFQECAKSISYWNSSMIEEMQGWVRSNLLEFKPEYLKPEDIKNSIDELSELYDDLPKQLIHRDVHLGNFLFDNGVFSGYIDFDLSQSNIRIFDLCYFLLGILLEEDNNRVEEEKWYKIIQQVIRGYDSITTLSDIEKNAIVCVMKNIELLFVAYFLGIGDEKLAKDSADLFSFVKKNEDKIQDVVKLE</sequence>
<reference evidence="3 4" key="1">
    <citation type="submission" date="2016-10" db="EMBL/GenBank/DDBJ databases">
        <authorList>
            <person name="de Groot N.N."/>
        </authorList>
    </citation>
    <scope>NUCLEOTIDE SEQUENCE [LARGE SCALE GENOMIC DNA]</scope>
    <source>
        <strain evidence="3 4">DSM 1283</strain>
    </source>
</reference>
<dbReference type="Pfam" id="PF01636">
    <property type="entry name" value="APH"/>
    <property type="match status" value="1"/>
</dbReference>
<dbReference type="InterPro" id="IPR009057">
    <property type="entry name" value="Homeodomain-like_sf"/>
</dbReference>
<dbReference type="Gene3D" id="3.90.1200.10">
    <property type="match status" value="1"/>
</dbReference>
<evidence type="ECO:0000256" key="1">
    <source>
        <dbReference type="ARBA" id="ARBA00038240"/>
    </source>
</evidence>
<dbReference type="SUPFAM" id="SSF56112">
    <property type="entry name" value="Protein kinase-like (PK-like)"/>
    <property type="match status" value="1"/>
</dbReference>
<gene>
    <name evidence="3" type="ORF">SAMN04489757_13750</name>
</gene>
<dbReference type="InterPro" id="IPR050249">
    <property type="entry name" value="Pseudomonas-type_ThrB"/>
</dbReference>
<dbReference type="RefSeq" id="WP_091688000.1">
    <property type="nucleotide sequence ID" value="NZ_BAABFM010000008.1"/>
</dbReference>
<dbReference type="SUPFAM" id="SSF46689">
    <property type="entry name" value="Homeodomain-like"/>
    <property type="match status" value="1"/>
</dbReference>
<dbReference type="OrthoDB" id="48950at2"/>
<dbReference type="PANTHER" id="PTHR21064:SF6">
    <property type="entry name" value="AMINOGLYCOSIDE PHOSPHOTRANSFERASE DOMAIN-CONTAINING PROTEIN"/>
    <property type="match status" value="1"/>
</dbReference>
<keyword evidence="3" id="KW-0808">Transferase</keyword>
<proteinExistence type="inferred from homology"/>
<dbReference type="InterPro" id="IPR049739">
    <property type="entry name" value="YraL-like"/>
</dbReference>
<dbReference type="STRING" id="1527.SAMN04489757_13750"/>
<evidence type="ECO:0000313" key="3">
    <source>
        <dbReference type="EMBL" id="SFO54036.1"/>
    </source>
</evidence>
<evidence type="ECO:0000313" key="4">
    <source>
        <dbReference type="Proteomes" id="UP000198806"/>
    </source>
</evidence>
<name>A0A1I5I1N0_9FIRM</name>
<comment type="similarity">
    <text evidence="1">Belongs to the pseudomonas-type ThrB family.</text>
</comment>
<dbReference type="PANTHER" id="PTHR21064">
    <property type="entry name" value="AMINOGLYCOSIDE PHOSPHOTRANSFERASE DOMAIN-CONTAINING PROTEIN-RELATED"/>
    <property type="match status" value="1"/>
</dbReference>
<dbReference type="InterPro" id="IPR002575">
    <property type="entry name" value="Aminoglycoside_PTrfase"/>
</dbReference>
<dbReference type="Proteomes" id="UP000198806">
    <property type="component" value="Unassembled WGS sequence"/>
</dbReference>
<evidence type="ECO:0000259" key="2">
    <source>
        <dbReference type="Pfam" id="PF01636"/>
    </source>
</evidence>
<protein>
    <submittedName>
        <fullName evidence="3">Phosphotransferase enzyme family protein</fullName>
    </submittedName>
</protein>
<feature type="domain" description="Aminoglycoside phosphotransferase" evidence="2">
    <location>
        <begin position="124"/>
        <end position="306"/>
    </location>
</feature>
<dbReference type="InterPro" id="IPR011009">
    <property type="entry name" value="Kinase-like_dom_sf"/>
</dbReference>
<dbReference type="GO" id="GO:0019202">
    <property type="term" value="F:amino acid kinase activity"/>
    <property type="evidence" value="ECO:0007669"/>
    <property type="project" value="TreeGrafter"/>
</dbReference>
<dbReference type="Gene3D" id="3.30.200.20">
    <property type="entry name" value="Phosphorylase Kinase, domain 1"/>
    <property type="match status" value="1"/>
</dbReference>
<dbReference type="NCBIfam" id="NF040785">
    <property type="entry name" value="CD3324_fam"/>
    <property type="match status" value="1"/>
</dbReference>
<accession>A0A1I5I1N0</accession>
<dbReference type="EMBL" id="FOWD01000037">
    <property type="protein sequence ID" value="SFO54036.1"/>
    <property type="molecule type" value="Genomic_DNA"/>
</dbReference>
<dbReference type="AlphaFoldDB" id="A0A1I5I1N0"/>
<keyword evidence="4" id="KW-1185">Reference proteome</keyword>
<organism evidence="3 4">
    <name type="scientific">Anaerocolumna aminovalerica</name>
    <dbReference type="NCBI Taxonomy" id="1527"/>
    <lineage>
        <taxon>Bacteria</taxon>
        <taxon>Bacillati</taxon>
        <taxon>Bacillota</taxon>
        <taxon>Clostridia</taxon>
        <taxon>Lachnospirales</taxon>
        <taxon>Lachnospiraceae</taxon>
        <taxon>Anaerocolumna</taxon>
    </lineage>
</organism>